<dbReference type="InterPro" id="IPR007246">
    <property type="entry name" value="Gaa1"/>
</dbReference>
<dbReference type="AlphaFoldDB" id="A0A1M2VEW2"/>
<dbReference type="Pfam" id="PF04114">
    <property type="entry name" value="Gaa1"/>
    <property type="match status" value="1"/>
</dbReference>
<keyword evidence="1" id="KW-1133">Transmembrane helix</keyword>
<reference evidence="2 3" key="1">
    <citation type="submission" date="2016-10" db="EMBL/GenBank/DDBJ databases">
        <title>Genome sequence of the basidiomycete white-rot fungus Trametes pubescens.</title>
        <authorList>
            <person name="Makela M.R."/>
            <person name="Granchi Z."/>
            <person name="Peng M."/>
            <person name="De Vries R.P."/>
            <person name="Grigoriev I."/>
            <person name="Riley R."/>
            <person name="Hilden K."/>
        </authorList>
    </citation>
    <scope>NUCLEOTIDE SEQUENCE [LARGE SCALE GENOMIC DNA]</scope>
    <source>
        <strain evidence="2 3">FBCC735</strain>
    </source>
</reference>
<comment type="caution">
    <text evidence="2">The sequence shown here is derived from an EMBL/GenBank/DDBJ whole genome shotgun (WGS) entry which is preliminary data.</text>
</comment>
<gene>
    <name evidence="2" type="ORF">TRAPUB_3084</name>
</gene>
<feature type="transmembrane region" description="Helical" evidence="1">
    <location>
        <begin position="189"/>
        <end position="209"/>
    </location>
</feature>
<proteinExistence type="predicted"/>
<dbReference type="PANTHER" id="PTHR13304">
    <property type="entry name" value="GLYCOSYLPHOSPHATIDYLINOSITOL ANCHOR ATTACHMENT 1 PROTEIN"/>
    <property type="match status" value="1"/>
</dbReference>
<accession>A0A1M2VEW2</accession>
<dbReference type="EMBL" id="MNAD01001353">
    <property type="protein sequence ID" value="OJT06149.1"/>
    <property type="molecule type" value="Genomic_DNA"/>
</dbReference>
<sequence>MDRIERRLPGAFLLSLGLLLRYGQITTIFPLTYSTTSEGLNGRLPNQDLMNSVSLISRYTAGVPVVVYDHIDPREDRNQPSLLPSWLPKALTQNADVQEYAARARNVHRHMNYQARGAASGVHGLFHQFRIDAFTLFAVPATGPHGFHAIGRVLESSLRTCNNLLERLHASFFFYLLVAPSTFMKIGSYLPSAVLVGTALLFTGLGEWVNAGWTFSLSDPLATFDAKDEKAASQVEEKRWRRRHRPVLQPVVIMALTHLLGALLFMLISSSWYAAHPSITAPVLAVLFSALPLAAQTIPRSPPTHASVPAVLKAFNLCFASALVSITAVLNFSLAAALAVALGLPLSLSSTSAAPSLATRGAKYAGYSALALGWLVLCPGEVRAAVWRWEVLGVWFAPFVCVVYVPLVLQAGLVCFLPL</sequence>
<dbReference type="GO" id="GO:0016255">
    <property type="term" value="P:attachment of GPI anchor to protein"/>
    <property type="evidence" value="ECO:0007669"/>
    <property type="project" value="TreeGrafter"/>
</dbReference>
<feature type="transmembrane region" description="Helical" evidence="1">
    <location>
        <begin position="394"/>
        <end position="413"/>
    </location>
</feature>
<name>A0A1M2VEW2_TRAPU</name>
<dbReference type="STRING" id="154538.A0A1M2VEW2"/>
<evidence type="ECO:0000313" key="3">
    <source>
        <dbReference type="Proteomes" id="UP000184267"/>
    </source>
</evidence>
<protein>
    <submittedName>
        <fullName evidence="2">GPI transamidase component gaa1</fullName>
    </submittedName>
</protein>
<keyword evidence="3" id="KW-1185">Reference proteome</keyword>
<dbReference type="OrthoDB" id="445301at2759"/>
<keyword evidence="1" id="KW-0472">Membrane</keyword>
<dbReference type="OMA" id="AHACANR"/>
<organism evidence="2 3">
    <name type="scientific">Trametes pubescens</name>
    <name type="common">White-rot fungus</name>
    <dbReference type="NCBI Taxonomy" id="154538"/>
    <lineage>
        <taxon>Eukaryota</taxon>
        <taxon>Fungi</taxon>
        <taxon>Dikarya</taxon>
        <taxon>Basidiomycota</taxon>
        <taxon>Agaricomycotina</taxon>
        <taxon>Agaricomycetes</taxon>
        <taxon>Polyporales</taxon>
        <taxon>Polyporaceae</taxon>
        <taxon>Trametes</taxon>
    </lineage>
</organism>
<feature type="transmembrane region" description="Helical" evidence="1">
    <location>
        <begin position="274"/>
        <end position="294"/>
    </location>
</feature>
<dbReference type="PANTHER" id="PTHR13304:SF0">
    <property type="entry name" value="GLYCOSYLPHOSPHATIDYLINOSITOL ANCHOR ATTACHMENT 1 PROTEIN"/>
    <property type="match status" value="1"/>
</dbReference>
<keyword evidence="1" id="KW-0812">Transmembrane</keyword>
<evidence type="ECO:0000313" key="2">
    <source>
        <dbReference type="EMBL" id="OJT06149.1"/>
    </source>
</evidence>
<feature type="transmembrane region" description="Helical" evidence="1">
    <location>
        <begin position="364"/>
        <end position="382"/>
    </location>
</feature>
<feature type="transmembrane region" description="Helical" evidence="1">
    <location>
        <begin position="247"/>
        <end position="268"/>
    </location>
</feature>
<evidence type="ECO:0000256" key="1">
    <source>
        <dbReference type="SAM" id="Phobius"/>
    </source>
</evidence>
<dbReference type="GO" id="GO:0042765">
    <property type="term" value="C:GPI-anchor transamidase complex"/>
    <property type="evidence" value="ECO:0007669"/>
    <property type="project" value="InterPro"/>
</dbReference>
<dbReference type="Proteomes" id="UP000184267">
    <property type="component" value="Unassembled WGS sequence"/>
</dbReference>
<feature type="transmembrane region" description="Helical" evidence="1">
    <location>
        <begin position="315"/>
        <end position="344"/>
    </location>
</feature>